<dbReference type="AlphaFoldDB" id="A0A7C4JMN5"/>
<proteinExistence type="predicted"/>
<dbReference type="Pfam" id="PF12698">
    <property type="entry name" value="ABC2_membrane_3"/>
    <property type="match status" value="1"/>
</dbReference>
<dbReference type="GO" id="GO:0016020">
    <property type="term" value="C:membrane"/>
    <property type="evidence" value="ECO:0007669"/>
    <property type="project" value="UniProtKB-SubCell"/>
</dbReference>
<evidence type="ECO:0000313" key="7">
    <source>
        <dbReference type="EMBL" id="HGQ74377.1"/>
    </source>
</evidence>
<keyword evidence="2 5" id="KW-0812">Transmembrane</keyword>
<comment type="caution">
    <text evidence="7">The sequence shown here is derived from an EMBL/GenBank/DDBJ whole genome shotgun (WGS) entry which is preliminary data.</text>
</comment>
<protein>
    <recommendedName>
        <fullName evidence="6">ABC-2 type transporter transmembrane domain-containing protein</fullName>
    </recommendedName>
</protein>
<organism evidence="7">
    <name type="scientific">Staphylothermus marinus</name>
    <dbReference type="NCBI Taxonomy" id="2280"/>
    <lineage>
        <taxon>Archaea</taxon>
        <taxon>Thermoproteota</taxon>
        <taxon>Thermoprotei</taxon>
        <taxon>Desulfurococcales</taxon>
        <taxon>Desulfurococcaceae</taxon>
        <taxon>Staphylothermus</taxon>
    </lineage>
</organism>
<reference evidence="7" key="1">
    <citation type="journal article" date="2020" name="mSystems">
        <title>Genome- and Community-Level Interaction Insights into Carbon Utilization and Element Cycling Functions of Hydrothermarchaeota in Hydrothermal Sediment.</title>
        <authorList>
            <person name="Zhou Z."/>
            <person name="Liu Y."/>
            <person name="Xu W."/>
            <person name="Pan J."/>
            <person name="Luo Z.H."/>
            <person name="Li M."/>
        </authorList>
    </citation>
    <scope>NUCLEOTIDE SEQUENCE [LARGE SCALE GENOMIC DNA]</scope>
    <source>
        <strain evidence="7">SpSt-648</strain>
    </source>
</reference>
<evidence type="ECO:0000256" key="3">
    <source>
        <dbReference type="ARBA" id="ARBA00022989"/>
    </source>
</evidence>
<dbReference type="PANTHER" id="PTHR43471">
    <property type="entry name" value="ABC TRANSPORTER PERMEASE"/>
    <property type="match status" value="1"/>
</dbReference>
<feature type="transmembrane region" description="Helical" evidence="5">
    <location>
        <begin position="237"/>
        <end position="261"/>
    </location>
</feature>
<evidence type="ECO:0000259" key="6">
    <source>
        <dbReference type="Pfam" id="PF12698"/>
    </source>
</evidence>
<name>A0A7C4JMN5_STAMA</name>
<evidence type="ECO:0000256" key="5">
    <source>
        <dbReference type="SAM" id="Phobius"/>
    </source>
</evidence>
<feature type="transmembrane region" description="Helical" evidence="5">
    <location>
        <begin position="349"/>
        <end position="368"/>
    </location>
</feature>
<evidence type="ECO:0000256" key="1">
    <source>
        <dbReference type="ARBA" id="ARBA00004141"/>
    </source>
</evidence>
<feature type="domain" description="ABC-2 type transporter transmembrane" evidence="6">
    <location>
        <begin position="20"/>
        <end position="394"/>
    </location>
</feature>
<dbReference type="GO" id="GO:0140359">
    <property type="term" value="F:ABC-type transporter activity"/>
    <property type="evidence" value="ECO:0007669"/>
    <property type="project" value="InterPro"/>
</dbReference>
<evidence type="ECO:0000256" key="4">
    <source>
        <dbReference type="ARBA" id="ARBA00023136"/>
    </source>
</evidence>
<keyword evidence="4 5" id="KW-0472">Membrane</keyword>
<gene>
    <name evidence="7" type="ORF">ENU20_04815</name>
</gene>
<accession>A0A7C4JMN5</accession>
<evidence type="ECO:0000256" key="2">
    <source>
        <dbReference type="ARBA" id="ARBA00022692"/>
    </source>
</evidence>
<keyword evidence="3 5" id="KW-1133">Transmembrane helix</keyword>
<sequence length="422" mass="46385">MVFSSLLLRELKAFLKNPAFVVSIVIILSFYTFMGRVISTGTETAVREVERASIGVVIEDLNDILLEALKILNKTYSIKLYSSPQDGFGESVAIIVFPHGFVENITSNGTVRLRTYVSVSGLNLMVYQVRVAFINRFIDDLSNAIVFTYGNIHNVTLPIGFRIETHNSAVFQGKTINEYLFNTIVSFASFAPLLVGLMMGINASYSSQITAVEKDEKAFEMLLAQPVSRRNIVLAKIIASITASIINGLVLLIALILMGAAQVTLIEQTPRYEPYVNYESLENISFTNTILVLLFSLVIGLVYSGAMGVIVGSIVHDTRTAGVLTTPLMLIFMGFSLIPLFMGLPVSETLSILYGVFVTPLTYLYMYSTLSGNLSYFAIGIASSITTCLSLIALSIYVFERDIVVTGLRISFKKIPVSRDSH</sequence>
<feature type="transmembrane region" description="Helical" evidence="5">
    <location>
        <begin position="179"/>
        <end position="201"/>
    </location>
</feature>
<dbReference type="EMBL" id="DTBP01000042">
    <property type="protein sequence ID" value="HGQ74377.1"/>
    <property type="molecule type" value="Genomic_DNA"/>
</dbReference>
<feature type="transmembrane region" description="Helical" evidence="5">
    <location>
        <begin position="20"/>
        <end position="38"/>
    </location>
</feature>
<comment type="subcellular location">
    <subcellularLocation>
        <location evidence="1">Membrane</location>
        <topology evidence="1">Multi-pass membrane protein</topology>
    </subcellularLocation>
</comment>
<feature type="transmembrane region" description="Helical" evidence="5">
    <location>
        <begin position="321"/>
        <end position="342"/>
    </location>
</feature>
<dbReference type="InterPro" id="IPR013525">
    <property type="entry name" value="ABC2_TM"/>
</dbReference>
<feature type="transmembrane region" description="Helical" evidence="5">
    <location>
        <begin position="290"/>
        <end position="315"/>
    </location>
</feature>
<feature type="transmembrane region" description="Helical" evidence="5">
    <location>
        <begin position="374"/>
        <end position="399"/>
    </location>
</feature>
<dbReference type="Gene3D" id="3.40.1710.10">
    <property type="entry name" value="abc type-2 transporter like domain"/>
    <property type="match status" value="1"/>
</dbReference>